<gene>
    <name evidence="2" type="ORF">Drose_19970</name>
</gene>
<keyword evidence="3" id="KW-1185">Reference proteome</keyword>
<dbReference type="RefSeq" id="WP_260722841.1">
    <property type="nucleotide sequence ID" value="NZ_BAAABS010000099.1"/>
</dbReference>
<organism evidence="2 3">
    <name type="scientific">Dactylosporangium roseum</name>
    <dbReference type="NCBI Taxonomy" id="47989"/>
    <lineage>
        <taxon>Bacteria</taxon>
        <taxon>Bacillati</taxon>
        <taxon>Actinomycetota</taxon>
        <taxon>Actinomycetes</taxon>
        <taxon>Micromonosporales</taxon>
        <taxon>Micromonosporaceae</taxon>
        <taxon>Dactylosporangium</taxon>
    </lineage>
</organism>
<evidence type="ECO:0000313" key="3">
    <source>
        <dbReference type="Proteomes" id="UP001058271"/>
    </source>
</evidence>
<name>A0ABY5YZC3_9ACTN</name>
<sequence length="129" mass="14062">MRRTIVKLLGVSIAAAALIMYVNWVNDPEPEPADRLSCGDTGRPSGARATASPTTRETRTPAELANAWARARSAELASGQRRLYQDDKRVDIGFDSRSKTVAVLTFRSYDALGWHLDAVVACQSVSRPS</sequence>
<accession>A0ABY5YZC3</accession>
<proteinExistence type="predicted"/>
<evidence type="ECO:0000256" key="1">
    <source>
        <dbReference type="SAM" id="MobiDB-lite"/>
    </source>
</evidence>
<evidence type="ECO:0008006" key="4">
    <source>
        <dbReference type="Google" id="ProtNLM"/>
    </source>
</evidence>
<evidence type="ECO:0000313" key="2">
    <source>
        <dbReference type="EMBL" id="UWZ33584.1"/>
    </source>
</evidence>
<feature type="region of interest" description="Disordered" evidence="1">
    <location>
        <begin position="31"/>
        <end position="62"/>
    </location>
</feature>
<reference evidence="2" key="1">
    <citation type="submission" date="2021-04" db="EMBL/GenBank/DDBJ databases">
        <title>Biosynthetic gene clusters of Dactylosporangioum roseum.</title>
        <authorList>
            <person name="Hartkoorn R.C."/>
            <person name="Beaudoing E."/>
            <person name="Hot D."/>
            <person name="Moureu S."/>
        </authorList>
    </citation>
    <scope>NUCLEOTIDE SEQUENCE</scope>
    <source>
        <strain evidence="2">NRRL B-16295</strain>
    </source>
</reference>
<dbReference type="Proteomes" id="UP001058271">
    <property type="component" value="Chromosome"/>
</dbReference>
<dbReference type="EMBL" id="CP073721">
    <property type="protein sequence ID" value="UWZ33584.1"/>
    <property type="molecule type" value="Genomic_DNA"/>
</dbReference>
<protein>
    <recommendedName>
        <fullName evidence="4">Secreted protein</fullName>
    </recommendedName>
</protein>